<proteinExistence type="predicted"/>
<dbReference type="EMBL" id="JAVREJ010000017">
    <property type="protein sequence ID" value="MDT0352202.1"/>
    <property type="molecule type" value="Genomic_DNA"/>
</dbReference>
<dbReference type="InterPro" id="IPR050707">
    <property type="entry name" value="HTH_MetabolicPath_Reg"/>
</dbReference>
<dbReference type="Proteomes" id="UP001183202">
    <property type="component" value="Unassembled WGS sequence"/>
</dbReference>
<name>A0ABU2NE17_9PSEU</name>
<dbReference type="RefSeq" id="WP_311558711.1">
    <property type="nucleotide sequence ID" value="NZ_JAVREJ010000017.1"/>
</dbReference>
<evidence type="ECO:0000313" key="2">
    <source>
        <dbReference type="EMBL" id="MDT0352202.1"/>
    </source>
</evidence>
<organism evidence="2 3">
    <name type="scientific">Pseudonocardia charpentierae</name>
    <dbReference type="NCBI Taxonomy" id="3075545"/>
    <lineage>
        <taxon>Bacteria</taxon>
        <taxon>Bacillati</taxon>
        <taxon>Actinomycetota</taxon>
        <taxon>Actinomycetes</taxon>
        <taxon>Pseudonocardiales</taxon>
        <taxon>Pseudonocardiaceae</taxon>
        <taxon>Pseudonocardia</taxon>
    </lineage>
</organism>
<dbReference type="PROSITE" id="PS51077">
    <property type="entry name" value="HTH_ICLR"/>
    <property type="match status" value="1"/>
</dbReference>
<protein>
    <submittedName>
        <fullName evidence="2">Helix-turn-helix domain-containing protein</fullName>
    </submittedName>
</protein>
<keyword evidence="3" id="KW-1185">Reference proteome</keyword>
<accession>A0ABU2NE17</accession>
<comment type="caution">
    <text evidence="2">The sequence shown here is derived from an EMBL/GenBank/DDBJ whole genome shotgun (WGS) entry which is preliminary data.</text>
</comment>
<reference evidence="3" key="1">
    <citation type="submission" date="2023-07" db="EMBL/GenBank/DDBJ databases">
        <title>30 novel species of actinomycetes from the DSMZ collection.</title>
        <authorList>
            <person name="Nouioui I."/>
        </authorList>
    </citation>
    <scope>NUCLEOTIDE SEQUENCE [LARGE SCALE GENOMIC DNA]</scope>
    <source>
        <strain evidence="3">DSM 45834</strain>
    </source>
</reference>
<dbReference type="Pfam" id="PF09339">
    <property type="entry name" value="HTH_IclR"/>
    <property type="match status" value="1"/>
</dbReference>
<dbReference type="PANTHER" id="PTHR30136:SF24">
    <property type="entry name" value="HTH-TYPE TRANSCRIPTIONAL REPRESSOR ALLR"/>
    <property type="match status" value="1"/>
</dbReference>
<dbReference type="SUPFAM" id="SSF46785">
    <property type="entry name" value="Winged helix' DNA-binding domain"/>
    <property type="match status" value="1"/>
</dbReference>
<dbReference type="InterPro" id="IPR005471">
    <property type="entry name" value="Tscrpt_reg_IclR_N"/>
</dbReference>
<evidence type="ECO:0000313" key="3">
    <source>
        <dbReference type="Proteomes" id="UP001183202"/>
    </source>
</evidence>
<dbReference type="SMART" id="SM00346">
    <property type="entry name" value="HTH_ICLR"/>
    <property type="match status" value="1"/>
</dbReference>
<dbReference type="InterPro" id="IPR036390">
    <property type="entry name" value="WH_DNA-bd_sf"/>
</dbReference>
<feature type="domain" description="HTH iclR-type" evidence="1">
    <location>
        <begin position="11"/>
        <end position="76"/>
    </location>
</feature>
<sequence length="94" mass="10032">MSGGRHPSTPRTVTGRAMTILGAFSPERPAMGVKEISRRTGLAKSTTHRLVSELVEWGALSRGDEHGDEYTYRVGPLVLRLAATATRSAPGKSA</sequence>
<dbReference type="Gene3D" id="1.10.10.10">
    <property type="entry name" value="Winged helix-like DNA-binding domain superfamily/Winged helix DNA-binding domain"/>
    <property type="match status" value="1"/>
</dbReference>
<evidence type="ECO:0000259" key="1">
    <source>
        <dbReference type="PROSITE" id="PS51077"/>
    </source>
</evidence>
<dbReference type="InterPro" id="IPR036388">
    <property type="entry name" value="WH-like_DNA-bd_sf"/>
</dbReference>
<dbReference type="PANTHER" id="PTHR30136">
    <property type="entry name" value="HELIX-TURN-HELIX TRANSCRIPTIONAL REGULATOR, ICLR FAMILY"/>
    <property type="match status" value="1"/>
</dbReference>
<gene>
    <name evidence="2" type="ORF">RM445_21980</name>
</gene>